<dbReference type="InterPro" id="IPR035897">
    <property type="entry name" value="Toll_tir_struct_dom_sf"/>
</dbReference>
<evidence type="ECO:0000313" key="3">
    <source>
        <dbReference type="Proteomes" id="UP000286186"/>
    </source>
</evidence>
<accession>A0A414RBE1</accession>
<comment type="caution">
    <text evidence="2">The sequence shown here is derived from an EMBL/GenBank/DDBJ whole genome shotgun (WGS) entry which is preliminary data.</text>
</comment>
<gene>
    <name evidence="2" type="ORF">DW652_02250</name>
</gene>
<dbReference type="InterPro" id="IPR000157">
    <property type="entry name" value="TIR_dom"/>
</dbReference>
<sequence>MVATSVVEFNVANTGVESISSCNIDSVRDKVRSSFHLSNMDSVVILEVDGSNLDTELQKLLEEHEFVMGVKKMKIFLSHKGADKPLVRLYKQTLEILGFDVWLDEDAMPAGTALHRGILQGFKDSCAAIFFITPNYKDEGFLETEVNYAITEKMTKGDKFSIITLVFSDDKGNIGEVPELLKTYVWKQPADDLEAIQEIVKALPVKLGDVRYR</sequence>
<feature type="domain" description="TIR" evidence="1">
    <location>
        <begin position="71"/>
        <end position="207"/>
    </location>
</feature>
<dbReference type="Proteomes" id="UP000286186">
    <property type="component" value="Unassembled WGS sequence"/>
</dbReference>
<dbReference type="PROSITE" id="PS50104">
    <property type="entry name" value="TIR"/>
    <property type="match status" value="1"/>
</dbReference>
<evidence type="ECO:0000259" key="1">
    <source>
        <dbReference type="PROSITE" id="PS50104"/>
    </source>
</evidence>
<keyword evidence="2" id="KW-0675">Receptor</keyword>
<name>A0A414RBE1_9FIRM</name>
<dbReference type="AlphaFoldDB" id="A0A414RBE1"/>
<dbReference type="EMBL" id="QRHR01000002">
    <property type="protein sequence ID" value="RHF90343.1"/>
    <property type="molecule type" value="Genomic_DNA"/>
</dbReference>
<reference evidence="2 3" key="1">
    <citation type="submission" date="2018-08" db="EMBL/GenBank/DDBJ databases">
        <title>A genome reference for cultivated species of the human gut microbiota.</title>
        <authorList>
            <person name="Zou Y."/>
            <person name="Xue W."/>
            <person name="Luo G."/>
        </authorList>
    </citation>
    <scope>NUCLEOTIDE SEQUENCE [LARGE SCALE GENOMIC DNA]</scope>
    <source>
        <strain evidence="2 3">AM23-22</strain>
    </source>
</reference>
<dbReference type="Gene3D" id="3.40.50.10140">
    <property type="entry name" value="Toll/interleukin-1 receptor homology (TIR) domain"/>
    <property type="match status" value="1"/>
</dbReference>
<proteinExistence type="predicted"/>
<dbReference type="GO" id="GO:0007165">
    <property type="term" value="P:signal transduction"/>
    <property type="evidence" value="ECO:0007669"/>
    <property type="project" value="InterPro"/>
</dbReference>
<dbReference type="SUPFAM" id="SSF52200">
    <property type="entry name" value="Toll/Interleukin receptor TIR domain"/>
    <property type="match status" value="1"/>
</dbReference>
<organism evidence="2 3">
    <name type="scientific">Eubacterium ventriosum</name>
    <dbReference type="NCBI Taxonomy" id="39496"/>
    <lineage>
        <taxon>Bacteria</taxon>
        <taxon>Bacillati</taxon>
        <taxon>Bacillota</taxon>
        <taxon>Clostridia</taxon>
        <taxon>Eubacteriales</taxon>
        <taxon>Eubacteriaceae</taxon>
        <taxon>Eubacterium</taxon>
    </lineage>
</organism>
<protein>
    <submittedName>
        <fullName evidence="2">Toll/interleukin-1 receptor domain-containing protein</fullName>
    </submittedName>
</protein>
<evidence type="ECO:0000313" key="2">
    <source>
        <dbReference type="EMBL" id="RHF90343.1"/>
    </source>
</evidence>
<dbReference type="Pfam" id="PF13676">
    <property type="entry name" value="TIR_2"/>
    <property type="match status" value="1"/>
</dbReference>
<dbReference type="SMART" id="SM00255">
    <property type="entry name" value="TIR"/>
    <property type="match status" value="1"/>
</dbReference>